<dbReference type="EMBL" id="KQ964545">
    <property type="protein sequence ID" value="KXN69165.1"/>
    <property type="molecule type" value="Genomic_DNA"/>
</dbReference>
<sequence length="155" mass="18465">MDTYDFLGPYQYDYVSVDGFDLLNPTKSFFLIPDGDFSKHLNYNQEEYLASFVVFEYNISIRLMFTERDGDITVYSEDFGYLQVAYDEDNSEFLPIFSRDYYECPIILEQARHFTTFYLKYNSSYIKLIRRDGAYYTILTNDRDQASVFQAISDY</sequence>
<dbReference type="AlphaFoldDB" id="A0A137P288"/>
<dbReference type="Proteomes" id="UP000070444">
    <property type="component" value="Unassembled WGS sequence"/>
</dbReference>
<accession>A0A137P288</accession>
<gene>
    <name evidence="1" type="ORF">CONCODRAFT_79457</name>
</gene>
<evidence type="ECO:0000313" key="1">
    <source>
        <dbReference type="EMBL" id="KXN69165.1"/>
    </source>
</evidence>
<evidence type="ECO:0000313" key="2">
    <source>
        <dbReference type="Proteomes" id="UP000070444"/>
    </source>
</evidence>
<name>A0A137P288_CONC2</name>
<reference evidence="1 2" key="1">
    <citation type="journal article" date="2015" name="Genome Biol. Evol.">
        <title>Phylogenomic analyses indicate that early fungi evolved digesting cell walls of algal ancestors of land plants.</title>
        <authorList>
            <person name="Chang Y."/>
            <person name="Wang S."/>
            <person name="Sekimoto S."/>
            <person name="Aerts A.L."/>
            <person name="Choi C."/>
            <person name="Clum A."/>
            <person name="LaButti K.M."/>
            <person name="Lindquist E.A."/>
            <person name="Yee Ngan C."/>
            <person name="Ohm R.A."/>
            <person name="Salamov A.A."/>
            <person name="Grigoriev I.V."/>
            <person name="Spatafora J.W."/>
            <person name="Berbee M.L."/>
        </authorList>
    </citation>
    <scope>NUCLEOTIDE SEQUENCE [LARGE SCALE GENOMIC DNA]</scope>
    <source>
        <strain evidence="1 2">NRRL 28638</strain>
    </source>
</reference>
<organism evidence="1 2">
    <name type="scientific">Conidiobolus coronatus (strain ATCC 28846 / CBS 209.66 / NRRL 28638)</name>
    <name type="common">Delacroixia coronata</name>
    <dbReference type="NCBI Taxonomy" id="796925"/>
    <lineage>
        <taxon>Eukaryota</taxon>
        <taxon>Fungi</taxon>
        <taxon>Fungi incertae sedis</taxon>
        <taxon>Zoopagomycota</taxon>
        <taxon>Entomophthoromycotina</taxon>
        <taxon>Entomophthoromycetes</taxon>
        <taxon>Entomophthorales</taxon>
        <taxon>Ancylistaceae</taxon>
        <taxon>Conidiobolus</taxon>
    </lineage>
</organism>
<protein>
    <submittedName>
        <fullName evidence="1">Uncharacterized protein</fullName>
    </submittedName>
</protein>
<keyword evidence="2" id="KW-1185">Reference proteome</keyword>
<proteinExistence type="predicted"/>